<accession>A0A090Q163</accession>
<dbReference type="AlphaFoldDB" id="A0A090Q163"/>
<keyword evidence="1" id="KW-1133">Transmembrane helix</keyword>
<gene>
    <name evidence="2" type="ORF">JCM19294_1138</name>
</gene>
<dbReference type="RefSeq" id="WP_042278335.1">
    <property type="nucleotide sequence ID" value="NZ_BBML01000003.1"/>
</dbReference>
<evidence type="ECO:0000313" key="3">
    <source>
        <dbReference type="Proteomes" id="UP000029221"/>
    </source>
</evidence>
<reference evidence="2" key="1">
    <citation type="journal article" date="2014" name="Genome Announc.">
        <title>Draft Genome Sequences of Marine Flavobacterium Nonlabens Strains NR17, NR24, NR27, NR32, NR33, and Ara13.</title>
        <authorList>
            <person name="Nakanishi M."/>
            <person name="Meirelles P."/>
            <person name="Suzuki R."/>
            <person name="Takatani N."/>
            <person name="Mino S."/>
            <person name="Suda W."/>
            <person name="Oshima K."/>
            <person name="Hattori M."/>
            <person name="Ohkuma M."/>
            <person name="Hosokawa M."/>
            <person name="Miyashita K."/>
            <person name="Thompson F.L."/>
            <person name="Niwa A."/>
            <person name="Sawabe T."/>
            <person name="Sawabe T."/>
        </authorList>
    </citation>
    <scope>NUCLEOTIDE SEQUENCE [LARGE SCALE GENOMIC DNA]</scope>
    <source>
        <strain evidence="2">JCM 19294</strain>
    </source>
</reference>
<evidence type="ECO:0000256" key="1">
    <source>
        <dbReference type="SAM" id="Phobius"/>
    </source>
</evidence>
<evidence type="ECO:0000313" key="2">
    <source>
        <dbReference type="EMBL" id="GAK96829.1"/>
    </source>
</evidence>
<keyword evidence="1" id="KW-0472">Membrane</keyword>
<protein>
    <submittedName>
        <fullName evidence="2">Uncharacterized protein</fullName>
    </submittedName>
</protein>
<comment type="caution">
    <text evidence="2">The sequence shown here is derived from an EMBL/GenBank/DDBJ whole genome shotgun (WGS) entry which is preliminary data.</text>
</comment>
<sequence>MSTYFKKYWYILVIATLLLFIWWQRSEHQAEMVAHDKEILKQAQEREQKAVDSMRTIVSDIREKLLIEKNKPEKVITKRYETIIYMDVTDSTIVESVTRETSRYRAKRQ</sequence>
<keyword evidence="3" id="KW-1185">Reference proteome</keyword>
<name>A0A090Q163_9FLAO</name>
<dbReference type="EMBL" id="BBML01000003">
    <property type="protein sequence ID" value="GAK96829.1"/>
    <property type="molecule type" value="Genomic_DNA"/>
</dbReference>
<proteinExistence type="predicted"/>
<organism evidence="2 3">
    <name type="scientific">Nonlabens tegetincola</name>
    <dbReference type="NCBI Taxonomy" id="323273"/>
    <lineage>
        <taxon>Bacteria</taxon>
        <taxon>Pseudomonadati</taxon>
        <taxon>Bacteroidota</taxon>
        <taxon>Flavobacteriia</taxon>
        <taxon>Flavobacteriales</taxon>
        <taxon>Flavobacteriaceae</taxon>
        <taxon>Nonlabens</taxon>
    </lineage>
</organism>
<keyword evidence="1" id="KW-0812">Transmembrane</keyword>
<feature type="transmembrane region" description="Helical" evidence="1">
    <location>
        <begin position="7"/>
        <end position="23"/>
    </location>
</feature>
<dbReference type="Proteomes" id="UP000029221">
    <property type="component" value="Unassembled WGS sequence"/>
</dbReference>